<comment type="caution">
    <text evidence="10">The sequence shown here is derived from an EMBL/GenBank/DDBJ whole genome shotgun (WGS) entry which is preliminary data.</text>
</comment>
<dbReference type="Proteomes" id="UP000292362">
    <property type="component" value="Unassembled WGS sequence"/>
</dbReference>
<evidence type="ECO:0000256" key="7">
    <source>
        <dbReference type="ARBA" id="ARBA00023014"/>
    </source>
</evidence>
<evidence type="ECO:0000256" key="8">
    <source>
        <dbReference type="ARBA" id="ARBA00034078"/>
    </source>
</evidence>
<keyword evidence="4" id="KW-0479">Metal-binding</keyword>
<keyword evidence="6" id="KW-0408">Iron</keyword>
<protein>
    <submittedName>
        <fullName evidence="10">Adrenodoxin-like ferredoxin</fullName>
    </submittedName>
</protein>
<evidence type="ECO:0000256" key="5">
    <source>
        <dbReference type="ARBA" id="ARBA00022982"/>
    </source>
</evidence>
<dbReference type="GO" id="GO:0046872">
    <property type="term" value="F:metal ion binding"/>
    <property type="evidence" value="ECO:0007669"/>
    <property type="project" value="UniProtKB-KW"/>
</dbReference>
<keyword evidence="5" id="KW-0249">Electron transport</keyword>
<dbReference type="AlphaFoldDB" id="A0A4Q9KUZ0"/>
<evidence type="ECO:0000259" key="9">
    <source>
        <dbReference type="PROSITE" id="PS51085"/>
    </source>
</evidence>
<dbReference type="PANTHER" id="PTHR23426">
    <property type="entry name" value="FERREDOXIN/ADRENODOXIN"/>
    <property type="match status" value="1"/>
</dbReference>
<evidence type="ECO:0000313" key="11">
    <source>
        <dbReference type="Proteomes" id="UP000292362"/>
    </source>
</evidence>
<name>A0A4Q9KUZ0_9MICR</name>
<dbReference type="InterPro" id="IPR012675">
    <property type="entry name" value="Beta-grasp_dom_sf"/>
</dbReference>
<dbReference type="InterPro" id="IPR036010">
    <property type="entry name" value="2Fe-2S_ferredoxin-like_sf"/>
</dbReference>
<dbReference type="PANTHER" id="PTHR23426:SF72">
    <property type="entry name" value="2FE-2S FERREDOXIN-TYPE DOMAIN-CONTAINING PROTEIN"/>
    <property type="match status" value="1"/>
</dbReference>
<dbReference type="Pfam" id="PF00111">
    <property type="entry name" value="Fer2"/>
    <property type="match status" value="1"/>
</dbReference>
<feature type="domain" description="2Fe-2S ferredoxin-type" evidence="9">
    <location>
        <begin position="15"/>
        <end position="118"/>
    </location>
</feature>
<evidence type="ECO:0000256" key="1">
    <source>
        <dbReference type="ARBA" id="ARBA00010914"/>
    </source>
</evidence>
<evidence type="ECO:0000313" key="10">
    <source>
        <dbReference type="EMBL" id="TBT98100.1"/>
    </source>
</evidence>
<dbReference type="InterPro" id="IPR001055">
    <property type="entry name" value="Adrenodoxin-like"/>
</dbReference>
<accession>A0A4Q9KUZ0</accession>
<dbReference type="Gene3D" id="3.10.20.30">
    <property type="match status" value="1"/>
</dbReference>
<keyword evidence="7" id="KW-0411">Iron-sulfur</keyword>
<gene>
    <name evidence="10" type="ORF">CWI37_1906p0010</name>
</gene>
<dbReference type="GO" id="GO:0005739">
    <property type="term" value="C:mitochondrion"/>
    <property type="evidence" value="ECO:0007669"/>
    <property type="project" value="TreeGrafter"/>
</dbReference>
<dbReference type="PROSITE" id="PS51085">
    <property type="entry name" value="2FE2S_FER_2"/>
    <property type="match status" value="1"/>
</dbReference>
<dbReference type="InterPro" id="IPR001041">
    <property type="entry name" value="2Fe-2S_ferredoxin-type"/>
</dbReference>
<proteinExistence type="inferred from homology"/>
<evidence type="ECO:0000256" key="6">
    <source>
        <dbReference type="ARBA" id="ARBA00023004"/>
    </source>
</evidence>
<evidence type="ECO:0000256" key="3">
    <source>
        <dbReference type="ARBA" id="ARBA00022714"/>
    </source>
</evidence>
<reference evidence="10 11" key="1">
    <citation type="submission" date="2017-12" db="EMBL/GenBank/DDBJ databases">
        <authorList>
            <person name="Pombert J.-F."/>
            <person name="Haag K.L."/>
            <person name="Ebert D."/>
        </authorList>
    </citation>
    <scope>NUCLEOTIDE SEQUENCE [LARGE SCALE GENOMIC DNA]</scope>
    <source>
        <strain evidence="10">FI-OER-3-3</strain>
    </source>
</reference>
<evidence type="ECO:0000256" key="4">
    <source>
        <dbReference type="ARBA" id="ARBA00022723"/>
    </source>
</evidence>
<dbReference type="VEuPathDB" id="MicrosporidiaDB:CWI37_1906p0010"/>
<dbReference type="GO" id="GO:0051537">
    <property type="term" value="F:2 iron, 2 sulfur cluster binding"/>
    <property type="evidence" value="ECO:0007669"/>
    <property type="project" value="UniProtKB-KW"/>
</dbReference>
<comment type="similarity">
    <text evidence="1">Belongs to the adrenodoxin/putidaredoxin family.</text>
</comment>
<comment type="cofactor">
    <cofactor evidence="8">
        <name>[2Fe-2S] cluster</name>
        <dbReference type="ChEBI" id="CHEBI:190135"/>
    </cofactor>
</comment>
<keyword evidence="3" id="KW-0001">2Fe-2S</keyword>
<evidence type="ECO:0000256" key="2">
    <source>
        <dbReference type="ARBA" id="ARBA00022448"/>
    </source>
</evidence>
<dbReference type="SUPFAM" id="SSF54292">
    <property type="entry name" value="2Fe-2S ferredoxin-like"/>
    <property type="match status" value="1"/>
</dbReference>
<organism evidence="10 11">
    <name type="scientific">Hamiltosporidium tvaerminnensis</name>
    <dbReference type="NCBI Taxonomy" id="1176355"/>
    <lineage>
        <taxon>Eukaryota</taxon>
        <taxon>Fungi</taxon>
        <taxon>Fungi incertae sedis</taxon>
        <taxon>Microsporidia</taxon>
        <taxon>Dubosqiidae</taxon>
        <taxon>Hamiltosporidium</taxon>
    </lineage>
</organism>
<dbReference type="EMBL" id="PITJ01001906">
    <property type="protein sequence ID" value="TBT98100.1"/>
    <property type="molecule type" value="Genomic_DNA"/>
</dbReference>
<dbReference type="PRINTS" id="PR00355">
    <property type="entry name" value="ADRENODOXIN"/>
</dbReference>
<dbReference type="GO" id="GO:0140647">
    <property type="term" value="P:P450-containing electron transport chain"/>
    <property type="evidence" value="ECO:0007669"/>
    <property type="project" value="InterPro"/>
</dbReference>
<dbReference type="CDD" id="cd00207">
    <property type="entry name" value="fer2"/>
    <property type="match status" value="1"/>
</dbReference>
<dbReference type="GO" id="GO:0009055">
    <property type="term" value="F:electron transfer activity"/>
    <property type="evidence" value="ECO:0007669"/>
    <property type="project" value="TreeGrafter"/>
</dbReference>
<keyword evidence="2" id="KW-0813">Transport</keyword>
<sequence>MLKNLDGFPFEKIKNTINVIFKQSENTKNIKAQQGDTILSTAHKNNIDLEGACEGNLACSTCHVILSKQLYNKLDEPTDREYDLLDQAFSQTSTSRLGCQLKIDDRYTNEIIVLPSATRNFSVDGYKPKPH</sequence>